<dbReference type="EMBL" id="JAWQEG010002569">
    <property type="protein sequence ID" value="KAK3871061.1"/>
    <property type="molecule type" value="Genomic_DNA"/>
</dbReference>
<evidence type="ECO:0000313" key="1">
    <source>
        <dbReference type="EMBL" id="KAK3871061.1"/>
    </source>
</evidence>
<dbReference type="Proteomes" id="UP001286313">
    <property type="component" value="Unassembled WGS sequence"/>
</dbReference>
<organism evidence="1 2">
    <name type="scientific">Petrolisthes cinctipes</name>
    <name type="common">Flat porcelain crab</name>
    <dbReference type="NCBI Taxonomy" id="88211"/>
    <lineage>
        <taxon>Eukaryota</taxon>
        <taxon>Metazoa</taxon>
        <taxon>Ecdysozoa</taxon>
        <taxon>Arthropoda</taxon>
        <taxon>Crustacea</taxon>
        <taxon>Multicrustacea</taxon>
        <taxon>Malacostraca</taxon>
        <taxon>Eumalacostraca</taxon>
        <taxon>Eucarida</taxon>
        <taxon>Decapoda</taxon>
        <taxon>Pleocyemata</taxon>
        <taxon>Anomura</taxon>
        <taxon>Galatheoidea</taxon>
        <taxon>Porcellanidae</taxon>
        <taxon>Petrolisthes</taxon>
    </lineage>
</organism>
<keyword evidence="2" id="KW-1185">Reference proteome</keyword>
<dbReference type="AlphaFoldDB" id="A0AAE1FCG0"/>
<proteinExistence type="predicted"/>
<accession>A0AAE1FCG0</accession>
<evidence type="ECO:0000313" key="2">
    <source>
        <dbReference type="Proteomes" id="UP001286313"/>
    </source>
</evidence>
<comment type="caution">
    <text evidence="1">The sequence shown here is derived from an EMBL/GenBank/DDBJ whole genome shotgun (WGS) entry which is preliminary data.</text>
</comment>
<name>A0AAE1FCG0_PETCI</name>
<protein>
    <submittedName>
        <fullName evidence="1">Uncharacterized protein</fullName>
    </submittedName>
</protein>
<sequence>MLVQAGCMTEWRRWKGRVEAVEVVEGQSEEGGGGGSTEWRRWRRWKGRVEAVEEVEGQSGGGGGARRAEWRGWRRWKDKMEKVERQSGGGGKTEWRRVQMRHTQPDRLTTERITRSVKGYPEVTVTTPR</sequence>
<gene>
    <name evidence="1" type="ORF">Pcinc_023775</name>
</gene>
<reference evidence="1" key="1">
    <citation type="submission" date="2023-10" db="EMBL/GenBank/DDBJ databases">
        <title>Genome assemblies of two species of porcelain crab, Petrolisthes cinctipes and Petrolisthes manimaculis (Anomura: Porcellanidae).</title>
        <authorList>
            <person name="Angst P."/>
        </authorList>
    </citation>
    <scope>NUCLEOTIDE SEQUENCE</scope>
    <source>
        <strain evidence="1">PB745_01</strain>
        <tissue evidence="1">Gill</tissue>
    </source>
</reference>